<dbReference type="AlphaFoldDB" id="A0AAU9V8I9"/>
<sequence>MCEIIYDGLHSAVDIQLLIDDDDECSINQKSRVFLVDIIIPPNENLVKAETEKKHKYLDLSHEFVELLGVESAEIISYRNICQRF</sequence>
<evidence type="ECO:0000313" key="2">
    <source>
        <dbReference type="Proteomes" id="UP001153954"/>
    </source>
</evidence>
<organism evidence="1 2">
    <name type="scientific">Euphydryas editha</name>
    <name type="common">Edith's checkerspot</name>
    <dbReference type="NCBI Taxonomy" id="104508"/>
    <lineage>
        <taxon>Eukaryota</taxon>
        <taxon>Metazoa</taxon>
        <taxon>Ecdysozoa</taxon>
        <taxon>Arthropoda</taxon>
        <taxon>Hexapoda</taxon>
        <taxon>Insecta</taxon>
        <taxon>Pterygota</taxon>
        <taxon>Neoptera</taxon>
        <taxon>Endopterygota</taxon>
        <taxon>Lepidoptera</taxon>
        <taxon>Glossata</taxon>
        <taxon>Ditrysia</taxon>
        <taxon>Papilionoidea</taxon>
        <taxon>Nymphalidae</taxon>
        <taxon>Nymphalinae</taxon>
        <taxon>Euphydryas</taxon>
    </lineage>
</organism>
<keyword evidence="2" id="KW-1185">Reference proteome</keyword>
<protein>
    <submittedName>
        <fullName evidence="1">Uncharacterized protein</fullName>
    </submittedName>
</protein>
<dbReference type="EMBL" id="CAKOGL010000029">
    <property type="protein sequence ID" value="CAH2106492.1"/>
    <property type="molecule type" value="Genomic_DNA"/>
</dbReference>
<comment type="caution">
    <text evidence="1">The sequence shown here is derived from an EMBL/GenBank/DDBJ whole genome shotgun (WGS) entry which is preliminary data.</text>
</comment>
<evidence type="ECO:0000313" key="1">
    <source>
        <dbReference type="EMBL" id="CAH2106492.1"/>
    </source>
</evidence>
<name>A0AAU9V8I9_EUPED</name>
<reference evidence="1" key="1">
    <citation type="submission" date="2022-03" db="EMBL/GenBank/DDBJ databases">
        <authorList>
            <person name="Tunstrom K."/>
        </authorList>
    </citation>
    <scope>NUCLEOTIDE SEQUENCE</scope>
</reference>
<dbReference type="Proteomes" id="UP001153954">
    <property type="component" value="Unassembled WGS sequence"/>
</dbReference>
<gene>
    <name evidence="1" type="ORF">EEDITHA_LOCUS20621</name>
</gene>
<proteinExistence type="predicted"/>
<accession>A0AAU9V8I9</accession>